<evidence type="ECO:0008006" key="4">
    <source>
        <dbReference type="Google" id="ProtNLM"/>
    </source>
</evidence>
<dbReference type="Proteomes" id="UP001159257">
    <property type="component" value="Unassembled WGS sequence"/>
</dbReference>
<keyword evidence="1" id="KW-0732">Signal</keyword>
<sequence length="133" mass="15268">MKHIAIPFLAATVLSGCAGISTLNQPEPEMLTTEVRALFNEHTVRSYNLNTKVSTWSYYRKDGQLFQERFWSPRKGTWSVQQDGQICLTTKSTSCRFIGRKGDRIYKFKINDKGELEAIIRYKDFVAGNPLQL</sequence>
<evidence type="ECO:0000256" key="1">
    <source>
        <dbReference type="SAM" id="SignalP"/>
    </source>
</evidence>
<comment type="caution">
    <text evidence="2">The sequence shown here is derived from an EMBL/GenBank/DDBJ whole genome shotgun (WGS) entry which is preliminary data.</text>
</comment>
<evidence type="ECO:0000313" key="3">
    <source>
        <dbReference type="Proteomes" id="UP001159257"/>
    </source>
</evidence>
<name>A0ABY1RY21_9GAMM</name>
<feature type="signal peptide" evidence="1">
    <location>
        <begin position="1"/>
        <end position="18"/>
    </location>
</feature>
<reference evidence="2 3" key="1">
    <citation type="submission" date="2017-05" db="EMBL/GenBank/DDBJ databases">
        <authorList>
            <person name="Varghese N."/>
            <person name="Submissions S."/>
        </authorList>
    </citation>
    <scope>NUCLEOTIDE SEQUENCE [LARGE SCALE GENOMIC DNA]</scope>
    <source>
        <strain evidence="2 3">CGMCC 1.7287</strain>
    </source>
</reference>
<gene>
    <name evidence="2" type="ORF">SAMN04487964_10340</name>
</gene>
<protein>
    <recommendedName>
        <fullName evidence="4">Lipoprotein</fullName>
    </recommendedName>
</protein>
<feature type="chain" id="PRO_5045463855" description="Lipoprotein" evidence="1">
    <location>
        <begin position="19"/>
        <end position="133"/>
    </location>
</feature>
<organism evidence="2 3">
    <name type="scientific">Marinobacterium sediminicola</name>
    <dbReference type="NCBI Taxonomy" id="518898"/>
    <lineage>
        <taxon>Bacteria</taxon>
        <taxon>Pseudomonadati</taxon>
        <taxon>Pseudomonadota</taxon>
        <taxon>Gammaproteobacteria</taxon>
        <taxon>Oceanospirillales</taxon>
        <taxon>Oceanospirillaceae</taxon>
        <taxon>Marinobacterium</taxon>
    </lineage>
</organism>
<dbReference type="EMBL" id="FXWV01000003">
    <property type="protein sequence ID" value="SMR73099.1"/>
    <property type="molecule type" value="Genomic_DNA"/>
</dbReference>
<dbReference type="PROSITE" id="PS51257">
    <property type="entry name" value="PROKAR_LIPOPROTEIN"/>
    <property type="match status" value="1"/>
</dbReference>
<evidence type="ECO:0000313" key="2">
    <source>
        <dbReference type="EMBL" id="SMR73099.1"/>
    </source>
</evidence>
<dbReference type="RefSeq" id="WP_239040184.1">
    <property type="nucleotide sequence ID" value="NZ_CP092123.1"/>
</dbReference>
<proteinExistence type="predicted"/>
<keyword evidence="3" id="KW-1185">Reference proteome</keyword>
<accession>A0ABY1RY21</accession>